<dbReference type="GO" id="GO:0003723">
    <property type="term" value="F:RNA binding"/>
    <property type="evidence" value="ECO:0007669"/>
    <property type="project" value="InterPro"/>
</dbReference>
<dbReference type="EMBL" id="BARS01025888">
    <property type="protein sequence ID" value="GAG09374.1"/>
    <property type="molecule type" value="Genomic_DNA"/>
</dbReference>
<dbReference type="Pfam" id="PF07541">
    <property type="entry name" value="EIF_2_alpha"/>
    <property type="match status" value="1"/>
</dbReference>
<dbReference type="InterPro" id="IPR024054">
    <property type="entry name" value="TIF2_asu_middle_sf"/>
</dbReference>
<dbReference type="AlphaFoldDB" id="X0UU39"/>
<dbReference type="Gene3D" id="1.10.150.190">
    <property type="entry name" value="Translation initiation factor 2, subunit 1, domain 2"/>
    <property type="match status" value="1"/>
</dbReference>
<evidence type="ECO:0000256" key="1">
    <source>
        <dbReference type="ARBA" id="ARBA00022917"/>
    </source>
</evidence>
<dbReference type="PANTHER" id="PTHR10602:SF0">
    <property type="entry name" value="EUKARYOTIC TRANSLATION INITIATION FACTOR 2 SUBUNIT 1"/>
    <property type="match status" value="1"/>
</dbReference>
<dbReference type="InterPro" id="IPR011488">
    <property type="entry name" value="TIF_2_asu"/>
</dbReference>
<protein>
    <recommendedName>
        <fullName evidence="3">Translation initiation factor IF-2 subunit alpha</fullName>
    </recommendedName>
</protein>
<feature type="non-terminal residue" evidence="2">
    <location>
        <position position="1"/>
    </location>
</feature>
<reference evidence="2" key="1">
    <citation type="journal article" date="2014" name="Front. Microbiol.">
        <title>High frequency of phylogenetically diverse reductive dehalogenase-homologous genes in deep subseafloor sedimentary metagenomes.</title>
        <authorList>
            <person name="Kawai M."/>
            <person name="Futagami T."/>
            <person name="Toyoda A."/>
            <person name="Takaki Y."/>
            <person name="Nishi S."/>
            <person name="Hori S."/>
            <person name="Arai W."/>
            <person name="Tsubouchi T."/>
            <person name="Morono Y."/>
            <person name="Uchiyama I."/>
            <person name="Ito T."/>
            <person name="Fujiyama A."/>
            <person name="Inagaki F."/>
            <person name="Takami H."/>
        </authorList>
    </citation>
    <scope>NUCLEOTIDE SEQUENCE</scope>
    <source>
        <strain evidence="2">Expedition CK06-06</strain>
    </source>
</reference>
<proteinExistence type="predicted"/>
<dbReference type="Gene3D" id="3.30.70.1130">
    <property type="entry name" value="EIF_2_alpha"/>
    <property type="match status" value="1"/>
</dbReference>
<dbReference type="SUPFAM" id="SSF110993">
    <property type="entry name" value="eIF-2-alpha, C-terminal domain"/>
    <property type="match status" value="1"/>
</dbReference>
<comment type="caution">
    <text evidence="2">The sequence shown here is derived from an EMBL/GenBank/DDBJ whole genome shotgun (WGS) entry which is preliminary data.</text>
</comment>
<name>X0UU39_9ZZZZ</name>
<dbReference type="PANTHER" id="PTHR10602">
    <property type="entry name" value="EUKARYOTIC TRANSLATION INITIATION FACTOR 2 SUBUNIT 1"/>
    <property type="match status" value="1"/>
</dbReference>
<sequence>ENMYKEAGDKIIEKYDSLTAGFQEVVTSGDSVLKELKISPKITKNLSEVIIKKIKPKEVSIDGTLLISSNQPDGIEIIKKTLSTIQDFATKKKYRSQIQYMSAPKYRLTITAPDYKTAEKEINELKEIALKNIQGLGESKFIRNDKRDTQMPKV</sequence>
<dbReference type="GO" id="GO:0003743">
    <property type="term" value="F:translation initiation factor activity"/>
    <property type="evidence" value="ECO:0007669"/>
    <property type="project" value="InterPro"/>
</dbReference>
<dbReference type="InterPro" id="IPR024055">
    <property type="entry name" value="TIF2_asu_C"/>
</dbReference>
<gene>
    <name evidence="2" type="ORF">S01H1_40861</name>
</gene>
<keyword evidence="1" id="KW-0648">Protein biosynthesis</keyword>
<dbReference type="GO" id="GO:0043022">
    <property type="term" value="F:ribosome binding"/>
    <property type="evidence" value="ECO:0007669"/>
    <property type="project" value="TreeGrafter"/>
</dbReference>
<accession>X0UU39</accession>
<dbReference type="SUPFAM" id="SSF116742">
    <property type="entry name" value="eIF2alpha middle domain-like"/>
    <property type="match status" value="1"/>
</dbReference>
<evidence type="ECO:0000313" key="2">
    <source>
        <dbReference type="EMBL" id="GAG09374.1"/>
    </source>
</evidence>
<organism evidence="2">
    <name type="scientific">marine sediment metagenome</name>
    <dbReference type="NCBI Taxonomy" id="412755"/>
    <lineage>
        <taxon>unclassified sequences</taxon>
        <taxon>metagenomes</taxon>
        <taxon>ecological metagenomes</taxon>
    </lineage>
</organism>
<evidence type="ECO:0008006" key="3">
    <source>
        <dbReference type="Google" id="ProtNLM"/>
    </source>
</evidence>